<dbReference type="AlphaFoldDB" id="A0A645HW70"/>
<evidence type="ECO:0000313" key="1">
    <source>
        <dbReference type="EMBL" id="MPN43110.1"/>
    </source>
</evidence>
<reference evidence="1" key="1">
    <citation type="submission" date="2019-08" db="EMBL/GenBank/DDBJ databases">
        <authorList>
            <person name="Kucharzyk K."/>
            <person name="Murdoch R.W."/>
            <person name="Higgins S."/>
            <person name="Loffler F."/>
        </authorList>
    </citation>
    <scope>NUCLEOTIDE SEQUENCE</scope>
</reference>
<organism evidence="1">
    <name type="scientific">bioreactor metagenome</name>
    <dbReference type="NCBI Taxonomy" id="1076179"/>
    <lineage>
        <taxon>unclassified sequences</taxon>
        <taxon>metagenomes</taxon>
        <taxon>ecological metagenomes</taxon>
    </lineage>
</organism>
<gene>
    <name evidence="1" type="ORF">SDC9_190669</name>
</gene>
<proteinExistence type="predicted"/>
<dbReference type="EMBL" id="VSSQ01101301">
    <property type="protein sequence ID" value="MPN43110.1"/>
    <property type="molecule type" value="Genomic_DNA"/>
</dbReference>
<accession>A0A645HW70</accession>
<name>A0A645HW70_9ZZZZ</name>
<sequence length="200" mass="21371">MLLPALSAARERARAANCINRQKQVGVAEFMYGSVNKDHIAVYANTDYSQPNSVSIANGWGSADPSGKLVYGGCFGADAPVSAEDAELQAGNYFRCPSDSANFNLSGSPQTISYTFLIWSKAHSGWGSPAPEGRLIIGRDNPGSCIFFDMYPGTKNNHPNGNVNALYLGGHVKSLPLSAAQQAYVAWGTRVRSALDDITY</sequence>
<protein>
    <submittedName>
        <fullName evidence="1">Uncharacterized protein</fullName>
    </submittedName>
</protein>
<comment type="caution">
    <text evidence="1">The sequence shown here is derived from an EMBL/GenBank/DDBJ whole genome shotgun (WGS) entry which is preliminary data.</text>
</comment>